<dbReference type="InterPro" id="IPR007168">
    <property type="entry name" value="Phageshock_PspC_N"/>
</dbReference>
<feature type="domain" description="Phage shock protein PspC N-terminal" evidence="2">
    <location>
        <begin position="13"/>
        <end position="61"/>
    </location>
</feature>
<evidence type="ECO:0000313" key="3">
    <source>
        <dbReference type="EMBL" id="WOT04652.1"/>
    </source>
</evidence>
<organism evidence="3 4">
    <name type="scientific">Shewanella youngdeokensis</name>
    <dbReference type="NCBI Taxonomy" id="2999068"/>
    <lineage>
        <taxon>Bacteria</taxon>
        <taxon>Pseudomonadati</taxon>
        <taxon>Pseudomonadota</taxon>
        <taxon>Gammaproteobacteria</taxon>
        <taxon>Alteromonadales</taxon>
        <taxon>Shewanellaceae</taxon>
        <taxon>Shewanella</taxon>
    </lineage>
</organism>
<dbReference type="RefSeq" id="WP_310472289.1">
    <property type="nucleotide sequence ID" value="NZ_CP136522.1"/>
</dbReference>
<keyword evidence="1" id="KW-0472">Membrane</keyword>
<protein>
    <submittedName>
        <fullName evidence="3">PspC domain-containing protein</fullName>
    </submittedName>
</protein>
<dbReference type="EMBL" id="CP136522">
    <property type="protein sequence ID" value="WOT04652.1"/>
    <property type="molecule type" value="Genomic_DNA"/>
</dbReference>
<sequence length="66" mass="7311">MADFFERVKNPASIVSGVAAAIAHKFEWSCLWTRVVCAVGIFCNPALGLIIYFVLALVLPKWKKPC</sequence>
<gene>
    <name evidence="3" type="ORF">RGE70_15225</name>
</gene>
<evidence type="ECO:0000313" key="4">
    <source>
        <dbReference type="Proteomes" id="UP001529491"/>
    </source>
</evidence>
<dbReference type="Proteomes" id="UP001529491">
    <property type="component" value="Chromosome"/>
</dbReference>
<accession>A0ABZ0JWK1</accession>
<dbReference type="Pfam" id="PF04024">
    <property type="entry name" value="PspC"/>
    <property type="match status" value="1"/>
</dbReference>
<proteinExistence type="predicted"/>
<name>A0ABZ0JWK1_9GAMM</name>
<evidence type="ECO:0000259" key="2">
    <source>
        <dbReference type="Pfam" id="PF04024"/>
    </source>
</evidence>
<keyword evidence="4" id="KW-1185">Reference proteome</keyword>
<evidence type="ECO:0000256" key="1">
    <source>
        <dbReference type="SAM" id="Phobius"/>
    </source>
</evidence>
<keyword evidence="1" id="KW-1133">Transmembrane helix</keyword>
<feature type="transmembrane region" description="Helical" evidence="1">
    <location>
        <begin position="31"/>
        <end position="59"/>
    </location>
</feature>
<reference evidence="3 4" key="1">
    <citation type="submission" date="2023-10" db="EMBL/GenBank/DDBJ databases">
        <title>Complete genome sequence of Shewanella sp. DAU334.</title>
        <authorList>
            <person name="Lee Y.-S."/>
            <person name="Jeong H.-R."/>
            <person name="Hwang E.-J."/>
            <person name="Choi Y.-L."/>
            <person name="Kim G.-D."/>
        </authorList>
    </citation>
    <scope>NUCLEOTIDE SEQUENCE [LARGE SCALE GENOMIC DNA]</scope>
    <source>
        <strain evidence="3 4">DAU334</strain>
    </source>
</reference>
<keyword evidence="1" id="KW-0812">Transmembrane</keyword>